<sequence length="87" mass="9292">MEKKYNSQGVIGSVIFHVLILLLLIFFGLTTLPQEEEGILVNLGNVETGLGAVEPPKSSPSPSPTEPQTTPPPPTPRESSTPKAKNQ</sequence>
<organism evidence="3 4">
    <name type="scientific">Saccharicrinis fermentans DSM 9555 = JCM 21142</name>
    <dbReference type="NCBI Taxonomy" id="869213"/>
    <lineage>
        <taxon>Bacteria</taxon>
        <taxon>Pseudomonadati</taxon>
        <taxon>Bacteroidota</taxon>
        <taxon>Bacteroidia</taxon>
        <taxon>Marinilabiliales</taxon>
        <taxon>Marinilabiliaceae</taxon>
        <taxon>Saccharicrinis</taxon>
    </lineage>
</organism>
<evidence type="ECO:0008006" key="5">
    <source>
        <dbReference type="Google" id="ProtNLM"/>
    </source>
</evidence>
<feature type="compositionally biased region" description="Low complexity" evidence="1">
    <location>
        <begin position="77"/>
        <end position="87"/>
    </location>
</feature>
<dbReference type="AlphaFoldDB" id="W7YNZ7"/>
<name>W7YNZ7_9BACT</name>
<evidence type="ECO:0000256" key="1">
    <source>
        <dbReference type="SAM" id="MobiDB-lite"/>
    </source>
</evidence>
<keyword evidence="2" id="KW-0812">Transmembrane</keyword>
<gene>
    <name evidence="3" type="ORF">JCM21142_72824</name>
</gene>
<accession>W7YNZ7</accession>
<protein>
    <recommendedName>
        <fullName evidence="5">Energy transducer TonB</fullName>
    </recommendedName>
</protein>
<keyword evidence="4" id="KW-1185">Reference proteome</keyword>
<keyword evidence="2" id="KW-1133">Transmembrane helix</keyword>
<feature type="compositionally biased region" description="Pro residues" evidence="1">
    <location>
        <begin position="57"/>
        <end position="76"/>
    </location>
</feature>
<keyword evidence="2" id="KW-0472">Membrane</keyword>
<evidence type="ECO:0000313" key="4">
    <source>
        <dbReference type="Proteomes" id="UP000019402"/>
    </source>
</evidence>
<reference evidence="3 4" key="1">
    <citation type="journal article" date="2014" name="Genome Announc.">
        <title>Draft Genome Sequence of Cytophaga fermentans JCM 21142T, a Facultative Anaerobe Isolated from Marine Mud.</title>
        <authorList>
            <person name="Starns D."/>
            <person name="Oshima K."/>
            <person name="Suda W."/>
            <person name="Iino T."/>
            <person name="Yuki M."/>
            <person name="Inoue J."/>
            <person name="Kitamura K."/>
            <person name="Iida T."/>
            <person name="Darby A."/>
            <person name="Hattori M."/>
            <person name="Ohkuma M."/>
        </authorList>
    </citation>
    <scope>NUCLEOTIDE SEQUENCE [LARGE SCALE GENOMIC DNA]</scope>
    <source>
        <strain evidence="3 4">JCM 21142</strain>
    </source>
</reference>
<dbReference type="EMBL" id="BAMD01000038">
    <property type="protein sequence ID" value="GAF04129.1"/>
    <property type="molecule type" value="Genomic_DNA"/>
</dbReference>
<feature type="region of interest" description="Disordered" evidence="1">
    <location>
        <begin position="49"/>
        <end position="87"/>
    </location>
</feature>
<dbReference type="RefSeq" id="WP_235208232.1">
    <property type="nucleotide sequence ID" value="NZ_BAMD01000038.1"/>
</dbReference>
<proteinExistence type="predicted"/>
<evidence type="ECO:0000256" key="2">
    <source>
        <dbReference type="SAM" id="Phobius"/>
    </source>
</evidence>
<dbReference type="Proteomes" id="UP000019402">
    <property type="component" value="Unassembled WGS sequence"/>
</dbReference>
<comment type="caution">
    <text evidence="3">The sequence shown here is derived from an EMBL/GenBank/DDBJ whole genome shotgun (WGS) entry which is preliminary data.</text>
</comment>
<feature type="transmembrane region" description="Helical" evidence="2">
    <location>
        <begin position="9"/>
        <end position="29"/>
    </location>
</feature>
<evidence type="ECO:0000313" key="3">
    <source>
        <dbReference type="EMBL" id="GAF04129.1"/>
    </source>
</evidence>